<sequence>MSRNTETVNTYLDGFRTGDHAKILSCLTDDIEWTVYGAFHLTGKEAYDAAIDGVGFVGPPRLEVVRMVEQDDVVMAELTGSAIRDTGEEMRMSMAEVFVMRDGLIAERRAWVIELKENDFR</sequence>
<protein>
    <submittedName>
        <fullName evidence="2">Nuclear transport factor 2 family protein</fullName>
    </submittedName>
</protein>
<evidence type="ECO:0000259" key="1">
    <source>
        <dbReference type="Pfam" id="PF12680"/>
    </source>
</evidence>
<dbReference type="Proteomes" id="UP000783871">
    <property type="component" value="Unassembled WGS sequence"/>
</dbReference>
<evidence type="ECO:0000313" key="2">
    <source>
        <dbReference type="EMBL" id="NJP33939.1"/>
    </source>
</evidence>
<accession>A0ABX0Z9M3</accession>
<dbReference type="RefSeq" id="WP_168002303.1">
    <property type="nucleotide sequence ID" value="NZ_JAATEO010000020.1"/>
</dbReference>
<gene>
    <name evidence="2" type="ORF">HCJ94_18610</name>
</gene>
<organism evidence="2 3">
    <name type="scientific">Micromonospora thermarum</name>
    <dbReference type="NCBI Taxonomy" id="2720024"/>
    <lineage>
        <taxon>Bacteria</taxon>
        <taxon>Bacillati</taxon>
        <taxon>Actinomycetota</taxon>
        <taxon>Actinomycetes</taxon>
        <taxon>Micromonosporales</taxon>
        <taxon>Micromonosporaceae</taxon>
        <taxon>Micromonospora</taxon>
    </lineage>
</organism>
<dbReference type="InterPro" id="IPR037401">
    <property type="entry name" value="SnoaL-like"/>
</dbReference>
<keyword evidence="3" id="KW-1185">Reference proteome</keyword>
<dbReference type="Pfam" id="PF12680">
    <property type="entry name" value="SnoaL_2"/>
    <property type="match status" value="1"/>
</dbReference>
<dbReference type="Gene3D" id="3.10.450.50">
    <property type="match status" value="1"/>
</dbReference>
<dbReference type="InterPro" id="IPR032710">
    <property type="entry name" value="NTF2-like_dom_sf"/>
</dbReference>
<evidence type="ECO:0000313" key="3">
    <source>
        <dbReference type="Proteomes" id="UP000783871"/>
    </source>
</evidence>
<comment type="caution">
    <text evidence="2">The sequence shown here is derived from an EMBL/GenBank/DDBJ whole genome shotgun (WGS) entry which is preliminary data.</text>
</comment>
<dbReference type="SUPFAM" id="SSF54427">
    <property type="entry name" value="NTF2-like"/>
    <property type="match status" value="1"/>
</dbReference>
<proteinExistence type="predicted"/>
<dbReference type="EMBL" id="JAATEO010000020">
    <property type="protein sequence ID" value="NJP33939.1"/>
    <property type="molecule type" value="Genomic_DNA"/>
</dbReference>
<name>A0ABX0Z9M3_9ACTN</name>
<feature type="domain" description="SnoaL-like" evidence="1">
    <location>
        <begin position="8"/>
        <end position="107"/>
    </location>
</feature>
<reference evidence="2 3" key="1">
    <citation type="submission" date="2020-03" db="EMBL/GenBank/DDBJ databases">
        <title>WGS of actinomycetes isolated from Thailand.</title>
        <authorList>
            <person name="Thawai C."/>
        </authorList>
    </citation>
    <scope>NUCLEOTIDE SEQUENCE [LARGE SCALE GENOMIC DNA]</scope>
    <source>
        <strain evidence="2 3">HSS6-12</strain>
    </source>
</reference>